<evidence type="ECO:0000313" key="12">
    <source>
        <dbReference type="EMBL" id="QBF81369.1"/>
    </source>
</evidence>
<keyword evidence="4" id="KW-0902">Two-component regulatory system</keyword>
<evidence type="ECO:0000259" key="11">
    <source>
        <dbReference type="PROSITE" id="PS51755"/>
    </source>
</evidence>
<keyword evidence="6 9" id="KW-0238">DNA-binding</keyword>
<evidence type="ECO:0000256" key="6">
    <source>
        <dbReference type="ARBA" id="ARBA00023125"/>
    </source>
</evidence>
<dbReference type="GO" id="GO:0000156">
    <property type="term" value="F:phosphorelay response regulator activity"/>
    <property type="evidence" value="ECO:0007669"/>
    <property type="project" value="TreeGrafter"/>
</dbReference>
<dbReference type="Pfam" id="PF00486">
    <property type="entry name" value="Trans_reg_C"/>
    <property type="match status" value="1"/>
</dbReference>
<dbReference type="Gene3D" id="1.10.10.10">
    <property type="entry name" value="Winged helix-like DNA-binding domain superfamily/Winged helix DNA-binding domain"/>
    <property type="match status" value="1"/>
</dbReference>
<dbReference type="GO" id="GO:0032993">
    <property type="term" value="C:protein-DNA complex"/>
    <property type="evidence" value="ECO:0007669"/>
    <property type="project" value="TreeGrafter"/>
</dbReference>
<dbReference type="PANTHER" id="PTHR48111:SF39">
    <property type="entry name" value="TRANSCRIPTIONAL REGULATORY PROTEIN CPXR"/>
    <property type="match status" value="1"/>
</dbReference>
<name>A0A411PCT3_9GAMM</name>
<dbReference type="CDD" id="cd00383">
    <property type="entry name" value="trans_reg_C"/>
    <property type="match status" value="1"/>
</dbReference>
<keyword evidence="5" id="KW-0805">Transcription regulation</keyword>
<gene>
    <name evidence="12" type="ORF">EXU30_00650</name>
</gene>
<feature type="DNA-binding region" description="OmpR/PhoB-type" evidence="9">
    <location>
        <begin position="119"/>
        <end position="220"/>
    </location>
</feature>
<dbReference type="InterPro" id="IPR001867">
    <property type="entry name" value="OmpR/PhoB-type_DNA-bd"/>
</dbReference>
<comment type="subcellular location">
    <subcellularLocation>
        <location evidence="1">Cytoplasm</location>
    </subcellularLocation>
</comment>
<dbReference type="Proteomes" id="UP000291106">
    <property type="component" value="Chromosome"/>
</dbReference>
<dbReference type="GO" id="GO:0006355">
    <property type="term" value="P:regulation of DNA-templated transcription"/>
    <property type="evidence" value="ECO:0007669"/>
    <property type="project" value="InterPro"/>
</dbReference>
<keyword evidence="7" id="KW-0804">Transcription</keyword>
<evidence type="ECO:0000256" key="2">
    <source>
        <dbReference type="ARBA" id="ARBA00022490"/>
    </source>
</evidence>
<dbReference type="EMBL" id="CP036200">
    <property type="protein sequence ID" value="QBF81369.1"/>
    <property type="molecule type" value="Genomic_DNA"/>
</dbReference>
<keyword evidence="13" id="KW-1185">Reference proteome</keyword>
<dbReference type="InterPro" id="IPR039420">
    <property type="entry name" value="WalR-like"/>
</dbReference>
<accession>A0A411PCT3</accession>
<dbReference type="RefSeq" id="WP_130597346.1">
    <property type="nucleotide sequence ID" value="NZ_CP036200.1"/>
</dbReference>
<sequence>MTDILIIQQSHKNHDGIERDLIALGYQPHIVNNALDALVRIETLALDVVLLDLSVEQMDSLWLLLSQRANVPVIALAHESNDDERLTAFESGADDYLPQPYNLRELQLKFKVLARRFKKDVAHSQPMALFFDDLSYTVRYNDKSSTLTQTEYRLLKYLYDQQGQVVTKAELQRNVLSKDYGKFDRNLDMHVSNTRKKLALGNLPRELINTVRGRGYSFTFVAA</sequence>
<evidence type="ECO:0000256" key="5">
    <source>
        <dbReference type="ARBA" id="ARBA00023015"/>
    </source>
</evidence>
<dbReference type="PROSITE" id="PS50110">
    <property type="entry name" value="RESPONSE_REGULATORY"/>
    <property type="match status" value="1"/>
</dbReference>
<feature type="domain" description="Response regulatory" evidence="10">
    <location>
        <begin position="3"/>
        <end position="114"/>
    </location>
</feature>
<evidence type="ECO:0000256" key="1">
    <source>
        <dbReference type="ARBA" id="ARBA00004496"/>
    </source>
</evidence>
<dbReference type="SUPFAM" id="SSF46894">
    <property type="entry name" value="C-terminal effector domain of the bipartite response regulators"/>
    <property type="match status" value="1"/>
</dbReference>
<dbReference type="InterPro" id="IPR011006">
    <property type="entry name" value="CheY-like_superfamily"/>
</dbReference>
<proteinExistence type="predicted"/>
<evidence type="ECO:0000256" key="7">
    <source>
        <dbReference type="ARBA" id="ARBA00023163"/>
    </source>
</evidence>
<keyword evidence="3 8" id="KW-0597">Phosphoprotein</keyword>
<evidence type="ECO:0000256" key="8">
    <source>
        <dbReference type="PROSITE-ProRule" id="PRU00169"/>
    </source>
</evidence>
<dbReference type="SMART" id="SM00862">
    <property type="entry name" value="Trans_reg_C"/>
    <property type="match status" value="1"/>
</dbReference>
<dbReference type="SMART" id="SM00448">
    <property type="entry name" value="REC"/>
    <property type="match status" value="1"/>
</dbReference>
<dbReference type="PROSITE" id="PS51755">
    <property type="entry name" value="OMPR_PHOB"/>
    <property type="match status" value="1"/>
</dbReference>
<dbReference type="InterPro" id="IPR016032">
    <property type="entry name" value="Sig_transdc_resp-reg_C-effctor"/>
</dbReference>
<feature type="modified residue" description="4-aspartylphosphate" evidence="8">
    <location>
        <position position="52"/>
    </location>
</feature>
<evidence type="ECO:0000256" key="9">
    <source>
        <dbReference type="PROSITE-ProRule" id="PRU01091"/>
    </source>
</evidence>
<evidence type="ECO:0000256" key="3">
    <source>
        <dbReference type="ARBA" id="ARBA00022553"/>
    </source>
</evidence>
<feature type="domain" description="OmpR/PhoB-type" evidence="11">
    <location>
        <begin position="119"/>
        <end position="220"/>
    </location>
</feature>
<evidence type="ECO:0000313" key="13">
    <source>
        <dbReference type="Proteomes" id="UP000291106"/>
    </source>
</evidence>
<dbReference type="GO" id="GO:0005829">
    <property type="term" value="C:cytosol"/>
    <property type="evidence" value="ECO:0007669"/>
    <property type="project" value="TreeGrafter"/>
</dbReference>
<dbReference type="InterPro" id="IPR036388">
    <property type="entry name" value="WH-like_DNA-bd_sf"/>
</dbReference>
<keyword evidence="2" id="KW-0963">Cytoplasm</keyword>
<dbReference type="SUPFAM" id="SSF52172">
    <property type="entry name" value="CheY-like"/>
    <property type="match status" value="1"/>
</dbReference>
<dbReference type="Gene3D" id="3.40.50.2300">
    <property type="match status" value="1"/>
</dbReference>
<protein>
    <submittedName>
        <fullName evidence="12">Response regulator</fullName>
    </submittedName>
</protein>
<evidence type="ECO:0000256" key="4">
    <source>
        <dbReference type="ARBA" id="ARBA00023012"/>
    </source>
</evidence>
<dbReference type="GO" id="GO:0000976">
    <property type="term" value="F:transcription cis-regulatory region binding"/>
    <property type="evidence" value="ECO:0007669"/>
    <property type="project" value="TreeGrafter"/>
</dbReference>
<dbReference type="OrthoDB" id="9802426at2"/>
<dbReference type="Pfam" id="PF00072">
    <property type="entry name" value="Response_reg"/>
    <property type="match status" value="1"/>
</dbReference>
<dbReference type="InterPro" id="IPR001789">
    <property type="entry name" value="Sig_transdc_resp-reg_receiver"/>
</dbReference>
<dbReference type="AlphaFoldDB" id="A0A411PCT3"/>
<dbReference type="KEGG" id="smai:EXU30_00650"/>
<organism evidence="12 13">
    <name type="scientific">Shewanella maritima</name>
    <dbReference type="NCBI Taxonomy" id="2520507"/>
    <lineage>
        <taxon>Bacteria</taxon>
        <taxon>Pseudomonadati</taxon>
        <taxon>Pseudomonadota</taxon>
        <taxon>Gammaproteobacteria</taxon>
        <taxon>Alteromonadales</taxon>
        <taxon>Shewanellaceae</taxon>
        <taxon>Shewanella</taxon>
    </lineage>
</organism>
<dbReference type="PANTHER" id="PTHR48111">
    <property type="entry name" value="REGULATOR OF RPOS"/>
    <property type="match status" value="1"/>
</dbReference>
<evidence type="ECO:0000259" key="10">
    <source>
        <dbReference type="PROSITE" id="PS50110"/>
    </source>
</evidence>
<reference evidence="12 13" key="1">
    <citation type="submission" date="2019-02" db="EMBL/GenBank/DDBJ databases">
        <title>Shewanella sp. D4-2 isolated from Dokdo Island.</title>
        <authorList>
            <person name="Baek K."/>
        </authorList>
    </citation>
    <scope>NUCLEOTIDE SEQUENCE [LARGE SCALE GENOMIC DNA]</scope>
    <source>
        <strain evidence="12 13">D4-2</strain>
    </source>
</reference>